<evidence type="ECO:0000313" key="5">
    <source>
        <dbReference type="Proteomes" id="UP000634529"/>
    </source>
</evidence>
<dbReference type="InterPro" id="IPR050680">
    <property type="entry name" value="YpeA/RimI_acetyltransf"/>
</dbReference>
<evidence type="ECO:0000256" key="1">
    <source>
        <dbReference type="ARBA" id="ARBA00022679"/>
    </source>
</evidence>
<name>A0ABR9B691_9BACL</name>
<dbReference type="PROSITE" id="PS51186">
    <property type="entry name" value="GNAT"/>
    <property type="match status" value="1"/>
</dbReference>
<keyword evidence="5" id="KW-1185">Reference proteome</keyword>
<dbReference type="Pfam" id="PF00583">
    <property type="entry name" value="Acetyltransf_1"/>
    <property type="match status" value="1"/>
</dbReference>
<proteinExistence type="predicted"/>
<sequence length="85" mass="9735">MPPYSSKYYIDATTAVIHDFCVLPSQQGKGFGLDMLIQMVRRLLIEQCTVIRLSVVTDNKRALQLYQHAGFTITSEFQYYVGELL</sequence>
<reference evidence="4 5" key="1">
    <citation type="submission" date="2020-09" db="EMBL/GenBank/DDBJ databases">
        <title>Paenibacillus sp. CAU 1523 isolated from sand of Haeundae Beach.</title>
        <authorList>
            <person name="Kim W."/>
        </authorList>
    </citation>
    <scope>NUCLEOTIDE SEQUENCE [LARGE SCALE GENOMIC DNA]</scope>
    <source>
        <strain evidence="4 5">CAU 1523</strain>
    </source>
</reference>
<comment type="caution">
    <text evidence="4">The sequence shown here is derived from an EMBL/GenBank/DDBJ whole genome shotgun (WGS) entry which is preliminary data.</text>
</comment>
<dbReference type="SUPFAM" id="SSF55729">
    <property type="entry name" value="Acyl-CoA N-acyltransferases (Nat)"/>
    <property type="match status" value="1"/>
</dbReference>
<dbReference type="InterPro" id="IPR016181">
    <property type="entry name" value="Acyl_CoA_acyltransferase"/>
</dbReference>
<feature type="domain" description="N-acetyltransferase" evidence="3">
    <location>
        <begin position="1"/>
        <end position="85"/>
    </location>
</feature>
<dbReference type="EMBL" id="JACYTN010000031">
    <property type="protein sequence ID" value="MBD8500902.1"/>
    <property type="molecule type" value="Genomic_DNA"/>
</dbReference>
<dbReference type="Proteomes" id="UP000634529">
    <property type="component" value="Unassembled WGS sequence"/>
</dbReference>
<evidence type="ECO:0000313" key="4">
    <source>
        <dbReference type="EMBL" id="MBD8500902.1"/>
    </source>
</evidence>
<keyword evidence="1" id="KW-0808">Transferase</keyword>
<organism evidence="4 5">
    <name type="scientific">Paenibacillus arenosi</name>
    <dbReference type="NCBI Taxonomy" id="2774142"/>
    <lineage>
        <taxon>Bacteria</taxon>
        <taxon>Bacillati</taxon>
        <taxon>Bacillota</taxon>
        <taxon>Bacilli</taxon>
        <taxon>Bacillales</taxon>
        <taxon>Paenibacillaceae</taxon>
        <taxon>Paenibacillus</taxon>
    </lineage>
</organism>
<protein>
    <submittedName>
        <fullName evidence="4">GNAT family N-acetyltransferase</fullName>
    </submittedName>
</protein>
<dbReference type="InterPro" id="IPR000182">
    <property type="entry name" value="GNAT_dom"/>
</dbReference>
<gene>
    <name evidence="4" type="ORF">IFO66_21675</name>
</gene>
<dbReference type="Gene3D" id="3.40.630.30">
    <property type="match status" value="1"/>
</dbReference>
<accession>A0ABR9B691</accession>
<dbReference type="CDD" id="cd04301">
    <property type="entry name" value="NAT_SF"/>
    <property type="match status" value="1"/>
</dbReference>
<evidence type="ECO:0000256" key="2">
    <source>
        <dbReference type="ARBA" id="ARBA00023315"/>
    </source>
</evidence>
<keyword evidence="2" id="KW-0012">Acyltransferase</keyword>
<dbReference type="PANTHER" id="PTHR43420">
    <property type="entry name" value="ACETYLTRANSFERASE"/>
    <property type="match status" value="1"/>
</dbReference>
<evidence type="ECO:0000259" key="3">
    <source>
        <dbReference type="PROSITE" id="PS51186"/>
    </source>
</evidence>